<dbReference type="OrthoDB" id="3422146at2"/>
<dbReference type="Gene3D" id="1.10.287.70">
    <property type="match status" value="1"/>
</dbReference>
<evidence type="ECO:0000313" key="4">
    <source>
        <dbReference type="Proteomes" id="UP000001635"/>
    </source>
</evidence>
<dbReference type="KEGG" id="cmr:Cycma_4582"/>
<proteinExistence type="predicted"/>
<feature type="transmembrane region" description="Helical" evidence="1">
    <location>
        <begin position="30"/>
        <end position="48"/>
    </location>
</feature>
<dbReference type="AlphaFoldDB" id="G0J1Q9"/>
<dbReference type="SUPFAM" id="SSF81324">
    <property type="entry name" value="Voltage-gated potassium channels"/>
    <property type="match status" value="1"/>
</dbReference>
<protein>
    <submittedName>
        <fullName evidence="3">Ion transport 2 domain protein</fullName>
    </submittedName>
</protein>
<dbReference type="InterPro" id="IPR013099">
    <property type="entry name" value="K_chnl_dom"/>
</dbReference>
<evidence type="ECO:0000259" key="2">
    <source>
        <dbReference type="Pfam" id="PF07885"/>
    </source>
</evidence>
<dbReference type="RefSeq" id="WP_014022552.1">
    <property type="nucleotide sequence ID" value="NC_015914.1"/>
</dbReference>
<feature type="transmembrane region" description="Helical" evidence="1">
    <location>
        <begin position="5"/>
        <end position="24"/>
    </location>
</feature>
<sequence length="303" mass="34366">MNIIILFFAILLLLIIIWDFFITVLSISGAGFVSSMISALISTVFLKLSRLLKNREVLNYSGVSVILSLIIWWIGGLWLGFFLLLVSDSDSVVNTSTHEMASISDKFYYSGYVLSTMGNGDFKPGSSTWQIVIAFFPFSGFIFITTAMTYLISVSSAVIFKRSLAHSITDIMGLDNYDERINCLYENTDNIRNRINQHNQNHLAYPVVHYFYSLDKKASFSVGLWELNAMLTSLQNDPTQPLNKLKPLNQAIDNYLSSMGEAFIPKVQSNSENEGEDSVKKRRKQLQNLLKSDGWHLNQIEMY</sequence>
<evidence type="ECO:0000313" key="3">
    <source>
        <dbReference type="EMBL" id="AEL28268.1"/>
    </source>
</evidence>
<reference evidence="4" key="1">
    <citation type="submission" date="2011-07" db="EMBL/GenBank/DDBJ databases">
        <title>The complete genome of Cyclobacterium marinum DSM 745.</title>
        <authorList>
            <person name="Lucas S."/>
            <person name="Han J."/>
            <person name="Lapidus A."/>
            <person name="Bruce D."/>
            <person name="Goodwin L."/>
            <person name="Pitluck S."/>
            <person name="Peters L."/>
            <person name="Kyrpides N."/>
            <person name="Mavromatis K."/>
            <person name="Ivanova N."/>
            <person name="Ovchinnikova G."/>
            <person name="Chertkov O."/>
            <person name="Detter J.C."/>
            <person name="Tapia R."/>
            <person name="Han C."/>
            <person name="Land M."/>
            <person name="Hauser L."/>
            <person name="Markowitz V."/>
            <person name="Cheng J.-F."/>
            <person name="Hugenholtz P."/>
            <person name="Woyke T."/>
            <person name="Wu D."/>
            <person name="Tindall B."/>
            <person name="Schuetze A."/>
            <person name="Brambilla E."/>
            <person name="Klenk H.-P."/>
            <person name="Eisen J.A."/>
        </authorList>
    </citation>
    <scope>NUCLEOTIDE SEQUENCE [LARGE SCALE GENOMIC DNA]</scope>
    <source>
        <strain evidence="4">ATCC 25205 / DSM 745 / LMG 13164 / NCIMB 1802</strain>
    </source>
</reference>
<organism evidence="3 4">
    <name type="scientific">Cyclobacterium marinum (strain ATCC 25205 / DSM 745 / LMG 13164 / NCIMB 1802)</name>
    <name type="common">Flectobacillus marinus</name>
    <dbReference type="NCBI Taxonomy" id="880070"/>
    <lineage>
        <taxon>Bacteria</taxon>
        <taxon>Pseudomonadati</taxon>
        <taxon>Bacteroidota</taxon>
        <taxon>Cytophagia</taxon>
        <taxon>Cytophagales</taxon>
        <taxon>Cyclobacteriaceae</taxon>
        <taxon>Cyclobacterium</taxon>
    </lineage>
</organism>
<dbReference type="Pfam" id="PF07885">
    <property type="entry name" value="Ion_trans_2"/>
    <property type="match status" value="1"/>
</dbReference>
<dbReference type="eggNOG" id="ENOG502Z9EI">
    <property type="taxonomic scope" value="Bacteria"/>
</dbReference>
<keyword evidence="1" id="KW-1133">Transmembrane helix</keyword>
<dbReference type="STRING" id="880070.Cycma_4582"/>
<feature type="transmembrane region" description="Helical" evidence="1">
    <location>
        <begin position="60"/>
        <end position="86"/>
    </location>
</feature>
<dbReference type="EMBL" id="CP002955">
    <property type="protein sequence ID" value="AEL28268.1"/>
    <property type="molecule type" value="Genomic_DNA"/>
</dbReference>
<name>G0J1Q9_CYCMS</name>
<dbReference type="Proteomes" id="UP000001635">
    <property type="component" value="Chromosome"/>
</dbReference>
<feature type="transmembrane region" description="Helical" evidence="1">
    <location>
        <begin position="129"/>
        <end position="152"/>
    </location>
</feature>
<dbReference type="HOGENOM" id="CLU_830563_0_0_10"/>
<keyword evidence="1" id="KW-0812">Transmembrane</keyword>
<keyword evidence="1" id="KW-0472">Membrane</keyword>
<keyword evidence="4" id="KW-1185">Reference proteome</keyword>
<feature type="domain" description="Potassium channel" evidence="2">
    <location>
        <begin position="84"/>
        <end position="154"/>
    </location>
</feature>
<gene>
    <name evidence="3" type="ordered locus">Cycma_4582</name>
</gene>
<accession>G0J1Q9</accession>
<evidence type="ECO:0000256" key="1">
    <source>
        <dbReference type="SAM" id="Phobius"/>
    </source>
</evidence>